<gene>
    <name evidence="3" type="ORF">E1832_19500</name>
</gene>
<dbReference type="GO" id="GO:0004493">
    <property type="term" value="F:methylmalonyl-CoA epimerase activity"/>
    <property type="evidence" value="ECO:0007669"/>
    <property type="project" value="TreeGrafter"/>
</dbReference>
<name>A0A4R5UTH4_9RHOB</name>
<keyword evidence="4" id="KW-1185">Reference proteome</keyword>
<comment type="caution">
    <text evidence="3">The sequence shown here is derived from an EMBL/GenBank/DDBJ whole genome shotgun (WGS) entry which is preliminary data.</text>
</comment>
<dbReference type="Pfam" id="PF00903">
    <property type="entry name" value="Glyoxalase"/>
    <property type="match status" value="1"/>
</dbReference>
<reference evidence="3 4" key="1">
    <citation type="submission" date="2019-03" db="EMBL/GenBank/DDBJ databases">
        <title>Ruegeria lutea sp. nov., a novel strain, isolated from marine sediment, the Masan Bay, South Korea.</title>
        <authorList>
            <person name="Kim J."/>
            <person name="Kim D.-Y."/>
            <person name="Lee S.-S."/>
        </authorList>
    </citation>
    <scope>NUCLEOTIDE SEQUENCE [LARGE SCALE GENOMIC DNA]</scope>
    <source>
        <strain evidence="3 4">318-1</strain>
    </source>
</reference>
<dbReference type="InterPro" id="IPR004360">
    <property type="entry name" value="Glyas_Fos-R_dOase_dom"/>
</dbReference>
<dbReference type="PROSITE" id="PS51819">
    <property type="entry name" value="VOC"/>
    <property type="match status" value="1"/>
</dbReference>
<dbReference type="OrthoDB" id="7355345at2"/>
<evidence type="ECO:0000313" key="3">
    <source>
        <dbReference type="EMBL" id="TDK42325.1"/>
    </source>
</evidence>
<dbReference type="InterPro" id="IPR029068">
    <property type="entry name" value="Glyas_Bleomycin-R_OHBP_Dase"/>
</dbReference>
<dbReference type="RefSeq" id="WP_133361453.1">
    <property type="nucleotide sequence ID" value="NZ_SMUV01000073.1"/>
</dbReference>
<dbReference type="PANTHER" id="PTHR43048">
    <property type="entry name" value="METHYLMALONYL-COA EPIMERASE"/>
    <property type="match status" value="1"/>
</dbReference>
<dbReference type="PANTHER" id="PTHR43048:SF3">
    <property type="entry name" value="METHYLMALONYL-COA EPIMERASE, MITOCHONDRIAL"/>
    <property type="match status" value="1"/>
</dbReference>
<dbReference type="InterPro" id="IPR051785">
    <property type="entry name" value="MMCE/EMCE_epimerase"/>
</dbReference>
<dbReference type="SUPFAM" id="SSF54593">
    <property type="entry name" value="Glyoxalase/Bleomycin resistance protein/Dihydroxybiphenyl dioxygenase"/>
    <property type="match status" value="1"/>
</dbReference>
<accession>A0A4R5UTH4</accession>
<evidence type="ECO:0000259" key="2">
    <source>
        <dbReference type="PROSITE" id="PS51819"/>
    </source>
</evidence>
<dbReference type="InterPro" id="IPR037523">
    <property type="entry name" value="VOC_core"/>
</dbReference>
<proteinExistence type="predicted"/>
<evidence type="ECO:0000256" key="1">
    <source>
        <dbReference type="ARBA" id="ARBA00022723"/>
    </source>
</evidence>
<dbReference type="GO" id="GO:0046872">
    <property type="term" value="F:metal ion binding"/>
    <property type="evidence" value="ECO:0007669"/>
    <property type="project" value="UniProtKB-KW"/>
</dbReference>
<feature type="domain" description="VOC" evidence="2">
    <location>
        <begin position="4"/>
        <end position="125"/>
    </location>
</feature>
<dbReference type="Gene3D" id="3.10.180.10">
    <property type="entry name" value="2,3-Dihydroxybiphenyl 1,2-Dioxygenase, domain 1"/>
    <property type="match status" value="1"/>
</dbReference>
<dbReference type="AlphaFoldDB" id="A0A4R5UTH4"/>
<keyword evidence="1" id="KW-0479">Metal-binding</keyword>
<dbReference type="EMBL" id="SMUV01000073">
    <property type="protein sequence ID" value="TDK42325.1"/>
    <property type="molecule type" value="Genomic_DNA"/>
</dbReference>
<protein>
    <submittedName>
        <fullName evidence="3">VOC family protein</fullName>
    </submittedName>
</protein>
<dbReference type="CDD" id="cd06587">
    <property type="entry name" value="VOC"/>
    <property type="match status" value="1"/>
</dbReference>
<dbReference type="GO" id="GO:0046491">
    <property type="term" value="P:L-methylmalonyl-CoA metabolic process"/>
    <property type="evidence" value="ECO:0007669"/>
    <property type="project" value="TreeGrafter"/>
</dbReference>
<sequence length="127" mass="13920">MTAKLEHTNLTVSDPDATAAWMGDVFGWKIRWSGPAIDEGYSVHVGGPGDYLALYRPRSAPHAGESSYGLIGGLNHLGVIVDDLDAAEARVKAAGFTPHNYADYKPGRRFYFRDADGIEFELVQYDD</sequence>
<organism evidence="3 4">
    <name type="scientific">Antarcticimicrobium luteum</name>
    <dbReference type="NCBI Taxonomy" id="2547397"/>
    <lineage>
        <taxon>Bacteria</taxon>
        <taxon>Pseudomonadati</taxon>
        <taxon>Pseudomonadota</taxon>
        <taxon>Alphaproteobacteria</taxon>
        <taxon>Rhodobacterales</taxon>
        <taxon>Paracoccaceae</taxon>
        <taxon>Antarcticimicrobium</taxon>
    </lineage>
</organism>
<evidence type="ECO:0000313" key="4">
    <source>
        <dbReference type="Proteomes" id="UP000295301"/>
    </source>
</evidence>
<dbReference type="Proteomes" id="UP000295301">
    <property type="component" value="Unassembled WGS sequence"/>
</dbReference>